<dbReference type="InterPro" id="IPR006693">
    <property type="entry name" value="AB_hydrolase_lipase"/>
</dbReference>
<dbReference type="GO" id="GO:0016042">
    <property type="term" value="P:lipid catabolic process"/>
    <property type="evidence" value="ECO:0007669"/>
    <property type="project" value="UniProtKB-KW"/>
</dbReference>
<gene>
    <name evidence="5" type="ORF">PFISCL1PPCAC_13683</name>
</gene>
<keyword evidence="2" id="KW-0443">Lipid metabolism</keyword>
<proteinExistence type="predicted"/>
<dbReference type="PANTHER" id="PTHR11005">
    <property type="entry name" value="LYSOSOMAL ACID LIPASE-RELATED"/>
    <property type="match status" value="1"/>
</dbReference>
<accession>A0AAV5VV28</accession>
<feature type="non-terminal residue" evidence="5">
    <location>
        <position position="1"/>
    </location>
</feature>
<dbReference type="InterPro" id="IPR029058">
    <property type="entry name" value="AB_hydrolase_fold"/>
</dbReference>
<sequence>EIIRYWGYPVDAYEVQTQDGYILTLFRIRHGRNNTAEVGCKRPPIILDHSLLCDSAQFILNPPESSPAMILADAGFDVFLMNHRGTKHSRRHHNFYTSSSRYWKFTLDEYAKYDNPAAIDVVLTIAGEKSLYWLGHSQGAVLGFLTLAENPKYNSKVRTL</sequence>
<evidence type="ECO:0008006" key="7">
    <source>
        <dbReference type="Google" id="ProtNLM"/>
    </source>
</evidence>
<keyword evidence="6" id="KW-1185">Reference proteome</keyword>
<evidence type="ECO:0000256" key="1">
    <source>
        <dbReference type="ARBA" id="ARBA00022963"/>
    </source>
</evidence>
<evidence type="ECO:0000313" key="6">
    <source>
        <dbReference type="Proteomes" id="UP001432322"/>
    </source>
</evidence>
<evidence type="ECO:0000256" key="2">
    <source>
        <dbReference type="ARBA" id="ARBA00023098"/>
    </source>
</evidence>
<evidence type="ECO:0000259" key="3">
    <source>
        <dbReference type="Pfam" id="PF00561"/>
    </source>
</evidence>
<reference evidence="5" key="1">
    <citation type="submission" date="2023-10" db="EMBL/GenBank/DDBJ databases">
        <title>Genome assembly of Pristionchus species.</title>
        <authorList>
            <person name="Yoshida K."/>
            <person name="Sommer R.J."/>
        </authorList>
    </citation>
    <scope>NUCLEOTIDE SEQUENCE</scope>
    <source>
        <strain evidence="5">RS5133</strain>
    </source>
</reference>
<feature type="domain" description="AB hydrolase-1" evidence="3">
    <location>
        <begin position="71"/>
        <end position="152"/>
    </location>
</feature>
<evidence type="ECO:0000259" key="4">
    <source>
        <dbReference type="Pfam" id="PF04083"/>
    </source>
</evidence>
<dbReference type="Gene3D" id="3.40.50.1820">
    <property type="entry name" value="alpha/beta hydrolase"/>
    <property type="match status" value="1"/>
</dbReference>
<organism evidence="5 6">
    <name type="scientific">Pristionchus fissidentatus</name>
    <dbReference type="NCBI Taxonomy" id="1538716"/>
    <lineage>
        <taxon>Eukaryota</taxon>
        <taxon>Metazoa</taxon>
        <taxon>Ecdysozoa</taxon>
        <taxon>Nematoda</taxon>
        <taxon>Chromadorea</taxon>
        <taxon>Rhabditida</taxon>
        <taxon>Rhabditina</taxon>
        <taxon>Diplogasteromorpha</taxon>
        <taxon>Diplogasteroidea</taxon>
        <taxon>Neodiplogasteridae</taxon>
        <taxon>Pristionchus</taxon>
    </lineage>
</organism>
<keyword evidence="1" id="KW-0442">Lipid degradation</keyword>
<dbReference type="Pfam" id="PF04083">
    <property type="entry name" value="Abhydro_lipase"/>
    <property type="match status" value="1"/>
</dbReference>
<dbReference type="EMBL" id="BTSY01000004">
    <property type="protein sequence ID" value="GMT22386.1"/>
    <property type="molecule type" value="Genomic_DNA"/>
</dbReference>
<dbReference type="InterPro" id="IPR000073">
    <property type="entry name" value="AB_hydrolase_1"/>
</dbReference>
<evidence type="ECO:0000313" key="5">
    <source>
        <dbReference type="EMBL" id="GMT22386.1"/>
    </source>
</evidence>
<name>A0AAV5VV28_9BILA</name>
<feature type="non-terminal residue" evidence="5">
    <location>
        <position position="160"/>
    </location>
</feature>
<comment type="caution">
    <text evidence="5">The sequence shown here is derived from an EMBL/GenBank/DDBJ whole genome shotgun (WGS) entry which is preliminary data.</text>
</comment>
<dbReference type="SUPFAM" id="SSF53474">
    <property type="entry name" value="alpha/beta-Hydrolases"/>
    <property type="match status" value="1"/>
</dbReference>
<feature type="domain" description="Partial AB-hydrolase lipase" evidence="4">
    <location>
        <begin position="1"/>
        <end position="61"/>
    </location>
</feature>
<protein>
    <recommendedName>
        <fullName evidence="7">Hydrolase</fullName>
    </recommendedName>
</protein>
<dbReference type="AlphaFoldDB" id="A0AAV5VV28"/>
<dbReference type="Pfam" id="PF00561">
    <property type="entry name" value="Abhydrolase_1"/>
    <property type="match status" value="1"/>
</dbReference>
<dbReference type="Proteomes" id="UP001432322">
    <property type="component" value="Unassembled WGS sequence"/>
</dbReference>